<protein>
    <submittedName>
        <fullName evidence="2">Uncharacterized protein</fullName>
    </submittedName>
</protein>
<feature type="transmembrane region" description="Helical" evidence="1">
    <location>
        <begin position="12"/>
        <end position="31"/>
    </location>
</feature>
<evidence type="ECO:0000313" key="2">
    <source>
        <dbReference type="EMBL" id="EEV20302.1"/>
    </source>
</evidence>
<evidence type="ECO:0000256" key="1">
    <source>
        <dbReference type="SAM" id="Phobius"/>
    </source>
</evidence>
<name>C8PQE7_9SPIR</name>
<sequence length="37" mass="4072">MLRYVISSAGNISNYCIIITASGIPEAVFFIKSCIYL</sequence>
<organism evidence="2 3">
    <name type="scientific">Treponema vincentii ATCC 35580</name>
    <dbReference type="NCBI Taxonomy" id="596324"/>
    <lineage>
        <taxon>Bacteria</taxon>
        <taxon>Pseudomonadati</taxon>
        <taxon>Spirochaetota</taxon>
        <taxon>Spirochaetia</taxon>
        <taxon>Spirochaetales</taxon>
        <taxon>Treponemataceae</taxon>
        <taxon>Treponema</taxon>
    </lineage>
</organism>
<proteinExistence type="predicted"/>
<gene>
    <name evidence="2" type="ORF">TREVI0001_2051</name>
</gene>
<dbReference type="Proteomes" id="UP000004509">
    <property type="component" value="Unassembled WGS sequence"/>
</dbReference>
<dbReference type="AlphaFoldDB" id="C8PQE7"/>
<comment type="caution">
    <text evidence="2">The sequence shown here is derived from an EMBL/GenBank/DDBJ whole genome shotgun (WGS) entry which is preliminary data.</text>
</comment>
<keyword evidence="1" id="KW-0472">Membrane</keyword>
<keyword evidence="1" id="KW-1133">Transmembrane helix</keyword>
<accession>C8PQE7</accession>
<keyword evidence="1" id="KW-0812">Transmembrane</keyword>
<reference evidence="2 3" key="1">
    <citation type="submission" date="2009-07" db="EMBL/GenBank/DDBJ databases">
        <authorList>
            <person name="Madupu R."/>
            <person name="Sebastian Y."/>
            <person name="Durkin A.S."/>
            <person name="Torralba M."/>
            <person name="Methe B."/>
            <person name="Sutton G.G."/>
            <person name="Strausberg R.L."/>
            <person name="Nelson K.E."/>
        </authorList>
    </citation>
    <scope>NUCLEOTIDE SEQUENCE [LARGE SCALE GENOMIC DNA]</scope>
    <source>
        <strain evidence="2 3">ATCC 35580</strain>
    </source>
</reference>
<dbReference type="EMBL" id="ACYH01000037">
    <property type="protein sequence ID" value="EEV20302.1"/>
    <property type="molecule type" value="Genomic_DNA"/>
</dbReference>
<evidence type="ECO:0000313" key="3">
    <source>
        <dbReference type="Proteomes" id="UP000004509"/>
    </source>
</evidence>